<dbReference type="Proteomes" id="UP000188324">
    <property type="component" value="Chromosome"/>
</dbReference>
<keyword evidence="2" id="KW-1185">Reference proteome</keyword>
<dbReference type="AlphaFoldDB" id="A0A1Q2CGF0"/>
<dbReference type="EMBL" id="CP019605">
    <property type="protein sequence ID" value="AQP45199.1"/>
    <property type="molecule type" value="Genomic_DNA"/>
</dbReference>
<gene>
    <name evidence="1" type="ORF">RPIT_10660</name>
</gene>
<accession>A0A1Q2CGF0</accession>
<sequence length="83" mass="9457">MPPTIDYRPIIPRTLLRCLVAALGMLLCALAPLLPLLIPALADWMSVPPHRYARRSISPAHSYYRDAVDWGEEWLTSRNGFLR</sequence>
<protein>
    <submittedName>
        <fullName evidence="1">Uncharacterized protein</fullName>
    </submittedName>
</protein>
<name>A0A1Q2CGF0_9ACTN</name>
<organism evidence="1 2">
    <name type="scientific">Tessaracoccus flavus</name>
    <dbReference type="NCBI Taxonomy" id="1610493"/>
    <lineage>
        <taxon>Bacteria</taxon>
        <taxon>Bacillati</taxon>
        <taxon>Actinomycetota</taxon>
        <taxon>Actinomycetes</taxon>
        <taxon>Propionibacteriales</taxon>
        <taxon>Propionibacteriaceae</taxon>
        <taxon>Tessaracoccus</taxon>
    </lineage>
</organism>
<proteinExistence type="predicted"/>
<dbReference type="KEGG" id="tfl:RPIT_10660"/>
<evidence type="ECO:0000313" key="2">
    <source>
        <dbReference type="Proteomes" id="UP000188324"/>
    </source>
</evidence>
<dbReference type="STRING" id="1610493.RPIT_10660"/>
<evidence type="ECO:0000313" key="1">
    <source>
        <dbReference type="EMBL" id="AQP45199.1"/>
    </source>
</evidence>
<reference evidence="1 2" key="1">
    <citation type="journal article" date="2016" name="Int. J. Syst. Evol. Microbiol.">
        <title>Tessaracoccus flavus sp. nov., isolated from the drainage system of a lindane-producing factory.</title>
        <authorList>
            <person name="Kumari R."/>
            <person name="Singh P."/>
            <person name="Schumann P."/>
            <person name="Lal R."/>
        </authorList>
    </citation>
    <scope>NUCLEOTIDE SEQUENCE [LARGE SCALE GENOMIC DNA]</scope>
    <source>
        <strain evidence="1 2">RP1T</strain>
    </source>
</reference>